<reference evidence="2 3" key="1">
    <citation type="submission" date="2015-06" db="EMBL/GenBank/DDBJ databases">
        <title>Genome sequence of the organohalide-respiring Dehalogenimonas alkenigignens type strain (IP3-3T).</title>
        <authorList>
            <person name="Key T.A."/>
            <person name="Richmond D.P."/>
            <person name="Bowman K.S."/>
            <person name="Cho Y.-J."/>
            <person name="Chun J."/>
            <person name="da Costa M.S."/>
            <person name="Rainey F.A."/>
            <person name="Moe W.M."/>
        </authorList>
    </citation>
    <scope>NUCLEOTIDE SEQUENCE [LARGE SCALE GENOMIC DNA]</scope>
    <source>
        <strain evidence="2 3">IP3-3</strain>
    </source>
</reference>
<dbReference type="OrthoDB" id="9882297at2"/>
<dbReference type="STRING" id="1217799.DEALK_19270"/>
<dbReference type="EMBL" id="LFDV01000002">
    <property type="protein sequence ID" value="KTB49078.1"/>
    <property type="molecule type" value="Genomic_DNA"/>
</dbReference>
<dbReference type="AlphaFoldDB" id="A0A0W0GKH9"/>
<protein>
    <submittedName>
        <fullName evidence="2">Uncharacterized protein</fullName>
    </submittedName>
</protein>
<gene>
    <name evidence="2" type="ORF">DEALK_19270</name>
</gene>
<comment type="caution">
    <text evidence="2">The sequence shown here is derived from an EMBL/GenBank/DDBJ whole genome shotgun (WGS) entry which is preliminary data.</text>
</comment>
<proteinExistence type="predicted"/>
<feature type="transmembrane region" description="Helical" evidence="1">
    <location>
        <begin position="72"/>
        <end position="95"/>
    </location>
</feature>
<evidence type="ECO:0000313" key="2">
    <source>
        <dbReference type="EMBL" id="KTB49078.1"/>
    </source>
</evidence>
<sequence>MKTEKEIRQKLEYYRGILGVIQAKRTRTRSSGFGRGTRPFPEDALHLLTAGANVDEVTTDFPPAEQEFIRQWFGSLSASALQLITALAGILGWVLDEAEAVEGVTPHQAK</sequence>
<dbReference type="RefSeq" id="WP_058439975.1">
    <property type="nucleotide sequence ID" value="NZ_KQ758903.1"/>
</dbReference>
<keyword evidence="3" id="KW-1185">Reference proteome</keyword>
<keyword evidence="1" id="KW-0472">Membrane</keyword>
<evidence type="ECO:0000256" key="1">
    <source>
        <dbReference type="SAM" id="Phobius"/>
    </source>
</evidence>
<keyword evidence="1" id="KW-0812">Transmembrane</keyword>
<organism evidence="2 3">
    <name type="scientific">Dehalogenimonas alkenigignens</name>
    <dbReference type="NCBI Taxonomy" id="1217799"/>
    <lineage>
        <taxon>Bacteria</taxon>
        <taxon>Bacillati</taxon>
        <taxon>Chloroflexota</taxon>
        <taxon>Dehalococcoidia</taxon>
        <taxon>Dehalococcoidales</taxon>
        <taxon>Dehalococcoidaceae</taxon>
        <taxon>Dehalogenimonas</taxon>
    </lineage>
</organism>
<dbReference type="Proteomes" id="UP000053947">
    <property type="component" value="Unassembled WGS sequence"/>
</dbReference>
<evidence type="ECO:0000313" key="3">
    <source>
        <dbReference type="Proteomes" id="UP000053947"/>
    </source>
</evidence>
<accession>A0A0W0GKH9</accession>
<keyword evidence="1" id="KW-1133">Transmembrane helix</keyword>
<name>A0A0W0GKH9_9CHLR</name>